<evidence type="ECO:0000256" key="3">
    <source>
        <dbReference type="SAM" id="MobiDB-lite"/>
    </source>
</evidence>
<dbReference type="InterPro" id="IPR001611">
    <property type="entry name" value="Leu-rich_rpt"/>
</dbReference>
<feature type="region of interest" description="Disordered" evidence="3">
    <location>
        <begin position="373"/>
        <end position="434"/>
    </location>
</feature>
<feature type="region of interest" description="Disordered" evidence="3">
    <location>
        <begin position="754"/>
        <end position="779"/>
    </location>
</feature>
<dbReference type="InterPro" id="IPR032675">
    <property type="entry name" value="LRR_dom_sf"/>
</dbReference>
<evidence type="ECO:0000313" key="5">
    <source>
        <dbReference type="EMBL" id="TKA73107.1"/>
    </source>
</evidence>
<dbReference type="GO" id="GO:0005737">
    <property type="term" value="C:cytoplasm"/>
    <property type="evidence" value="ECO:0007669"/>
    <property type="project" value="TreeGrafter"/>
</dbReference>
<comment type="caution">
    <text evidence="5">The sequence shown here is derived from an EMBL/GenBank/DDBJ whole genome shotgun (WGS) entry which is preliminary data.</text>
</comment>
<dbReference type="Gene3D" id="3.80.10.10">
    <property type="entry name" value="Ribonuclease Inhibitor"/>
    <property type="match status" value="2"/>
</dbReference>
<dbReference type="SUPFAM" id="SSF52047">
    <property type="entry name" value="RNI-like"/>
    <property type="match status" value="1"/>
</dbReference>
<dbReference type="InterPro" id="IPR019487">
    <property type="entry name" value="RAM_signalling_pathway_SOG2"/>
</dbReference>
<name>A0A4U0XB85_9PEZI</name>
<dbReference type="PANTHER" id="PTHR48051">
    <property type="match status" value="1"/>
</dbReference>
<keyword evidence="2" id="KW-0677">Repeat</keyword>
<dbReference type="InterPro" id="IPR003591">
    <property type="entry name" value="Leu-rich_rpt_typical-subtyp"/>
</dbReference>
<gene>
    <name evidence="5" type="ORF">B0A55_04840</name>
</gene>
<feature type="compositionally biased region" description="Polar residues" evidence="3">
    <location>
        <begin position="496"/>
        <end position="520"/>
    </location>
</feature>
<dbReference type="Pfam" id="PF00560">
    <property type="entry name" value="LRR_1"/>
    <property type="match status" value="1"/>
</dbReference>
<dbReference type="SMART" id="SM00364">
    <property type="entry name" value="LRR_BAC"/>
    <property type="match status" value="5"/>
</dbReference>
<evidence type="ECO:0000256" key="2">
    <source>
        <dbReference type="ARBA" id="ARBA00022737"/>
    </source>
</evidence>
<feature type="domain" description="Disease resistance R13L4/SHOC-2-like LRR" evidence="4">
    <location>
        <begin position="247"/>
        <end position="321"/>
    </location>
</feature>
<dbReference type="PROSITE" id="PS51450">
    <property type="entry name" value="LRR"/>
    <property type="match status" value="2"/>
</dbReference>
<dbReference type="STRING" id="329884.A0A4U0XB85"/>
<protein>
    <recommendedName>
        <fullName evidence="4">Disease resistance R13L4/SHOC-2-like LRR domain-containing protein</fullName>
    </recommendedName>
</protein>
<reference evidence="5 6" key="1">
    <citation type="submission" date="2017-03" db="EMBL/GenBank/DDBJ databases">
        <title>Genomes of endolithic fungi from Antarctica.</title>
        <authorList>
            <person name="Coleine C."/>
            <person name="Masonjones S."/>
            <person name="Stajich J.E."/>
        </authorList>
    </citation>
    <scope>NUCLEOTIDE SEQUENCE [LARGE SCALE GENOMIC DNA]</scope>
    <source>
        <strain evidence="5 6">CCFEE 5184</strain>
    </source>
</reference>
<dbReference type="InterPro" id="IPR050216">
    <property type="entry name" value="LRR_domain-containing"/>
</dbReference>
<feature type="compositionally biased region" description="Polar residues" evidence="3">
    <location>
        <begin position="770"/>
        <end position="779"/>
    </location>
</feature>
<evidence type="ECO:0000256" key="1">
    <source>
        <dbReference type="ARBA" id="ARBA00022614"/>
    </source>
</evidence>
<keyword evidence="6" id="KW-1185">Reference proteome</keyword>
<proteinExistence type="predicted"/>
<keyword evidence="1" id="KW-0433">Leucine-rich repeat</keyword>
<dbReference type="SMART" id="SM00365">
    <property type="entry name" value="LRR_SD22"/>
    <property type="match status" value="2"/>
</dbReference>
<dbReference type="Pfam" id="PF10428">
    <property type="entry name" value="SOG2"/>
    <property type="match status" value="1"/>
</dbReference>
<dbReference type="AlphaFoldDB" id="A0A4U0XB85"/>
<evidence type="ECO:0000313" key="6">
    <source>
        <dbReference type="Proteomes" id="UP000309340"/>
    </source>
</evidence>
<feature type="region of interest" description="Disordered" evidence="3">
    <location>
        <begin position="446"/>
        <end position="520"/>
    </location>
</feature>
<evidence type="ECO:0000259" key="4">
    <source>
        <dbReference type="Pfam" id="PF23598"/>
    </source>
</evidence>
<dbReference type="Pfam" id="PF23598">
    <property type="entry name" value="LRR_14"/>
    <property type="match status" value="1"/>
</dbReference>
<dbReference type="Proteomes" id="UP000309340">
    <property type="component" value="Unassembled WGS sequence"/>
</dbReference>
<organism evidence="5 6">
    <name type="scientific">Friedmanniomyces simplex</name>
    <dbReference type="NCBI Taxonomy" id="329884"/>
    <lineage>
        <taxon>Eukaryota</taxon>
        <taxon>Fungi</taxon>
        <taxon>Dikarya</taxon>
        <taxon>Ascomycota</taxon>
        <taxon>Pezizomycotina</taxon>
        <taxon>Dothideomycetes</taxon>
        <taxon>Dothideomycetidae</taxon>
        <taxon>Mycosphaerellales</taxon>
        <taxon>Teratosphaeriaceae</taxon>
        <taxon>Friedmanniomyces</taxon>
    </lineage>
</organism>
<sequence>MASDAALYTDKPSMTVAELVAYTRKELDTDAERQAKVSAEGTVGDLHSQTGVTLDLSHKNIHSLPVEVIVLIRDKVERLALSHNPQVAVPSQIVLCDRLRYLNIRWNQLKHFPEAVLQLTSLEILDISKNRIVSIPEGIKNMSSLKFLAMASDAALYIDKPSMTVAELVAYTKKELDTDAERQAKVSAEGTVGDLHSQTGVTLDLSHKNIHALPVEVIVLIRDKVERLALSHNPQVAIPSQIVLCDRLRYLNIRWNQLKHFPEAVLQLTSLEILDISKNRIVSIPEGIKNMSSLKFLAVARNKITRLPLALGDMPSLSKLKFDENPIEFPPPDALKPTSNFMNASIEAEKEKDVCQQVKRFLKAASLRERLRANSEEDLSESNVETPRPPKRTVTVGRFPVRPSISGIDNMDDLKVRSPHDPPPIPQRSHARDMSKNGLPIIRRPGIAPILTNGNDISRSRSETLSSSSSIKSRRQGLVAPKKSQLSIGNGFEPTGQASARSSQASTIRPSHSRATSSISTLNGFLTASSGGETSSGANRNSDVQASSLAKAGKRLLFSLFQLRAPVEEVARALKDGSPKRSLLERQLLNAAAQVDELDRWLGRFDSTYEDQDKGADHLLEKIAYASLAALKAYGVVVKELKQHTRKVVSLTQAVYIRCLMSQIYMTMVESRNTCSILGFKMKPPGPKSTPRVSRAWSSRTVTPTQSKPVNSRRMRGATILRSMSSNGGLRTMPPPVPLNGNTSRTNTMTSISSLGTATPRSGESFAALPSSTLPSRTNTMRSDIIRSDIIRSDTMRSDTMRSDTMRSMPDYGDSDEQFDLIYLKLQNACDLARKSLPHCRTEFTGRKGNADSTGQTRAAHHWGSAISKCDTVITANSLLHNRLKVVKLKDPGVRNQRDFWQLCDAFVQSWTELAIHIKEASTQRIDISTVKAVMRPVQKAVKEVSKTISESPLYHQALRQASSGGTASSGHPGQHLFPTSANASFAQAVGHSNGLHSGYVTPVPATPLSAALGPAVQATVASTPNMMQIPPEYFHQQQQQPGPGYGGRVVHERVDTLMQQNGYGRR</sequence>
<feature type="region of interest" description="Disordered" evidence="3">
    <location>
        <begin position="685"/>
        <end position="712"/>
    </location>
</feature>
<dbReference type="SMART" id="SM00369">
    <property type="entry name" value="LRR_TYP"/>
    <property type="match status" value="4"/>
</dbReference>
<dbReference type="PANTHER" id="PTHR48051:SF1">
    <property type="entry name" value="RAS SUPPRESSOR PROTEIN 1"/>
    <property type="match status" value="1"/>
</dbReference>
<dbReference type="InterPro" id="IPR055414">
    <property type="entry name" value="LRR_R13L4/SHOC2-like"/>
</dbReference>
<accession>A0A4U0XB85</accession>
<dbReference type="EMBL" id="NAJQ01000279">
    <property type="protein sequence ID" value="TKA73107.1"/>
    <property type="molecule type" value="Genomic_DNA"/>
</dbReference>
<feature type="compositionally biased region" description="Polar residues" evidence="3">
    <location>
        <begin position="696"/>
        <end position="710"/>
    </location>
</feature>
<dbReference type="OrthoDB" id="1394818at2759"/>